<feature type="region of interest" description="Disordered" evidence="9">
    <location>
        <begin position="275"/>
        <end position="330"/>
    </location>
</feature>
<dbReference type="Gene3D" id="3.30.1610.10">
    <property type="entry name" value="Peptidase S59, nucleoporin"/>
    <property type="match status" value="2"/>
</dbReference>
<dbReference type="GO" id="GO:0003723">
    <property type="term" value="F:RNA binding"/>
    <property type="evidence" value="ECO:0007669"/>
    <property type="project" value="TreeGrafter"/>
</dbReference>
<comment type="subcellular location">
    <subcellularLocation>
        <location evidence="1">Nucleus</location>
        <location evidence="1">Nuclear pore complex</location>
    </subcellularLocation>
</comment>
<evidence type="ECO:0000256" key="6">
    <source>
        <dbReference type="ARBA" id="ARBA00023010"/>
    </source>
</evidence>
<dbReference type="GO" id="GO:0034398">
    <property type="term" value="P:telomere tethering at nuclear periphery"/>
    <property type="evidence" value="ECO:0007669"/>
    <property type="project" value="TreeGrafter"/>
</dbReference>
<feature type="region of interest" description="Disordered" evidence="9">
    <location>
        <begin position="155"/>
        <end position="232"/>
    </location>
</feature>
<dbReference type="GO" id="GO:0006405">
    <property type="term" value="P:RNA export from nucleus"/>
    <property type="evidence" value="ECO:0007669"/>
    <property type="project" value="TreeGrafter"/>
</dbReference>
<gene>
    <name evidence="11" type="ORF">RR48_03504</name>
</gene>
<evidence type="ECO:0000256" key="5">
    <source>
        <dbReference type="ARBA" id="ARBA00022927"/>
    </source>
</evidence>
<evidence type="ECO:0000313" key="12">
    <source>
        <dbReference type="Proteomes" id="UP000053240"/>
    </source>
</evidence>
<dbReference type="GO" id="GO:0000973">
    <property type="term" value="P:post-transcriptional tethering of RNA polymerase II gene DNA at nuclear periphery"/>
    <property type="evidence" value="ECO:0007669"/>
    <property type="project" value="TreeGrafter"/>
</dbReference>
<evidence type="ECO:0000256" key="2">
    <source>
        <dbReference type="ARBA" id="ARBA00008926"/>
    </source>
</evidence>
<name>A0A0N1IPQ7_PAPMA</name>
<feature type="compositionally biased region" description="Basic and acidic residues" evidence="9">
    <location>
        <begin position="189"/>
        <end position="206"/>
    </location>
</feature>
<dbReference type="Proteomes" id="UP000053240">
    <property type="component" value="Unassembled WGS sequence"/>
</dbReference>
<proteinExistence type="inferred from homology"/>
<evidence type="ECO:0000256" key="9">
    <source>
        <dbReference type="SAM" id="MobiDB-lite"/>
    </source>
</evidence>
<dbReference type="GO" id="GO:0008139">
    <property type="term" value="F:nuclear localization sequence binding"/>
    <property type="evidence" value="ECO:0007669"/>
    <property type="project" value="TreeGrafter"/>
</dbReference>
<reference evidence="11 12" key="1">
    <citation type="journal article" date="2015" name="Nat. Commun.">
        <title>Outbred genome sequencing and CRISPR/Cas9 gene editing in butterflies.</title>
        <authorList>
            <person name="Li X."/>
            <person name="Fan D."/>
            <person name="Zhang W."/>
            <person name="Liu G."/>
            <person name="Zhang L."/>
            <person name="Zhao L."/>
            <person name="Fang X."/>
            <person name="Chen L."/>
            <person name="Dong Y."/>
            <person name="Chen Y."/>
            <person name="Ding Y."/>
            <person name="Zhao R."/>
            <person name="Feng M."/>
            <person name="Zhu Y."/>
            <person name="Feng Y."/>
            <person name="Jiang X."/>
            <person name="Zhu D."/>
            <person name="Xiang H."/>
            <person name="Feng X."/>
            <person name="Li S."/>
            <person name="Wang J."/>
            <person name="Zhang G."/>
            <person name="Kronforst M.R."/>
            <person name="Wang W."/>
        </authorList>
    </citation>
    <scope>NUCLEOTIDE SEQUENCE [LARGE SCALE GENOMIC DNA]</scope>
    <source>
        <strain evidence="11">Ya'a_city_454_Pm</strain>
        <tissue evidence="11">Whole body</tissue>
    </source>
</reference>
<dbReference type="PANTHER" id="PTHR23198:SF6">
    <property type="entry name" value="NUCLEAR PORE COMPLEX PROTEIN NUP98-NUP96"/>
    <property type="match status" value="1"/>
</dbReference>
<dbReference type="STRING" id="76193.A0A0N1IPQ7"/>
<dbReference type="InterPro" id="IPR036903">
    <property type="entry name" value="Nup98_auto-Pept-S59_dom_sf"/>
</dbReference>
<dbReference type="Pfam" id="PF04096">
    <property type="entry name" value="Nucleoporin2"/>
    <property type="match status" value="1"/>
</dbReference>
<dbReference type="GO" id="GO:0051028">
    <property type="term" value="P:mRNA transport"/>
    <property type="evidence" value="ECO:0007669"/>
    <property type="project" value="UniProtKB-KW"/>
</dbReference>
<dbReference type="InterPro" id="IPR037665">
    <property type="entry name" value="Nucleoporin_S59-like"/>
</dbReference>
<keyword evidence="8" id="KW-0539">Nucleus</keyword>
<protein>
    <submittedName>
        <fullName evidence="11">Nuclear pore complex protein Nup98-Nup96</fullName>
    </submittedName>
</protein>
<keyword evidence="6" id="KW-0811">Translocation</keyword>
<feature type="compositionally biased region" description="Basic and acidic residues" evidence="9">
    <location>
        <begin position="309"/>
        <end position="326"/>
    </location>
</feature>
<dbReference type="InParanoid" id="A0A0N1IPQ7"/>
<organism evidence="11 12">
    <name type="scientific">Papilio machaon</name>
    <name type="common">Old World swallowtail butterfly</name>
    <dbReference type="NCBI Taxonomy" id="76193"/>
    <lineage>
        <taxon>Eukaryota</taxon>
        <taxon>Metazoa</taxon>
        <taxon>Ecdysozoa</taxon>
        <taxon>Arthropoda</taxon>
        <taxon>Hexapoda</taxon>
        <taxon>Insecta</taxon>
        <taxon>Pterygota</taxon>
        <taxon>Neoptera</taxon>
        <taxon>Endopterygota</taxon>
        <taxon>Lepidoptera</taxon>
        <taxon>Glossata</taxon>
        <taxon>Ditrysia</taxon>
        <taxon>Papilionoidea</taxon>
        <taxon>Papilionidae</taxon>
        <taxon>Papilioninae</taxon>
        <taxon>Papilio</taxon>
    </lineage>
</organism>
<dbReference type="EMBL" id="KQ460129">
    <property type="protein sequence ID" value="KPJ17543.1"/>
    <property type="molecule type" value="Genomic_DNA"/>
</dbReference>
<evidence type="ECO:0000256" key="8">
    <source>
        <dbReference type="ARBA" id="ARBA00023242"/>
    </source>
</evidence>
<evidence type="ECO:0000256" key="3">
    <source>
        <dbReference type="ARBA" id="ARBA00022448"/>
    </source>
</evidence>
<dbReference type="SUPFAM" id="SSF82215">
    <property type="entry name" value="C-terminal autoproteolytic domain of nucleoporin nup98"/>
    <property type="match status" value="2"/>
</dbReference>
<dbReference type="GO" id="GO:0006606">
    <property type="term" value="P:protein import into nucleus"/>
    <property type="evidence" value="ECO:0007669"/>
    <property type="project" value="TreeGrafter"/>
</dbReference>
<sequence length="532" mass="58750">MAPHTGTATPEQIDVLLNFLDEHRDLARGRLRGADGNVQAKSLGGSAAGGGVHEQILTLAARTYGDSPLFKDLLPDSGASAEEALKPTNPAALKAALDTAYKVASPTSGRLRVIPTPSIPHDKNVYVSKDPSLEDKLSLKPSRKRLVLRPSAVRNDARDAESTVDSVNRLTTKPLRKPLASNSEAAENSVRELAVRPQRSLDKENVDSSSVSEEENIIEQEAPPHPAGIKLQRPGYYTIPSLEDLKEESDPSLEDKLSLKPSRKRLVLRPSAVRNDARDAESTVDSVNRLTTKPLRKPLASNSEAAENSVRELAVRPQRSLDKENVDSSSECSPGELFIFCCHRWGQEPGCSRCETLAKQIAGLYVSEEENVIEQEAPPHPAGIKLQRPGYYTIPSLEDLKDYIRPDGSCVVPNFTIGRKNYGKVFYDCEMDVANLDLDTLDYIRPDGSCVVPNFTIGRKNYGKVFYDCEMDVANLDLDTLVHFLNKEVIIYSEDADKPPIGQALNRKAVVTLDRVWPRDKTQRRLIVDPDR</sequence>
<evidence type="ECO:0000313" key="11">
    <source>
        <dbReference type="EMBL" id="KPJ17543.1"/>
    </source>
</evidence>
<keyword evidence="4" id="KW-0509">mRNA transport</keyword>
<dbReference type="GO" id="GO:0017056">
    <property type="term" value="F:structural constituent of nuclear pore"/>
    <property type="evidence" value="ECO:0007669"/>
    <property type="project" value="InterPro"/>
</dbReference>
<keyword evidence="3" id="KW-0813">Transport</keyword>
<dbReference type="GO" id="GO:0044614">
    <property type="term" value="C:nuclear pore cytoplasmic filaments"/>
    <property type="evidence" value="ECO:0007669"/>
    <property type="project" value="TreeGrafter"/>
</dbReference>
<dbReference type="AlphaFoldDB" id="A0A0N1IPQ7"/>
<comment type="similarity">
    <text evidence="2">Belongs to the nucleoporin GLFG family.</text>
</comment>
<dbReference type="InterPro" id="IPR007230">
    <property type="entry name" value="Nup98_auto-Pept-S59_dom"/>
</dbReference>
<keyword evidence="7" id="KW-0906">Nuclear pore complex</keyword>
<dbReference type="PANTHER" id="PTHR23198">
    <property type="entry name" value="NUCLEOPORIN"/>
    <property type="match status" value="1"/>
</dbReference>
<evidence type="ECO:0000256" key="1">
    <source>
        <dbReference type="ARBA" id="ARBA00004567"/>
    </source>
</evidence>
<evidence type="ECO:0000259" key="10">
    <source>
        <dbReference type="PROSITE" id="PS51434"/>
    </source>
</evidence>
<evidence type="ECO:0000256" key="4">
    <source>
        <dbReference type="ARBA" id="ARBA00022816"/>
    </source>
</evidence>
<dbReference type="PROSITE" id="PS51434">
    <property type="entry name" value="NUP_C"/>
    <property type="match status" value="1"/>
</dbReference>
<accession>A0A0N1IPQ7</accession>
<feature type="domain" description="Peptidase S59" evidence="10">
    <location>
        <begin position="388"/>
        <end position="532"/>
    </location>
</feature>
<evidence type="ECO:0000256" key="7">
    <source>
        <dbReference type="ARBA" id="ARBA00023132"/>
    </source>
</evidence>
<keyword evidence="12" id="KW-1185">Reference proteome</keyword>
<keyword evidence="5" id="KW-0653">Protein transport</keyword>